<protein>
    <submittedName>
        <fullName evidence="4">Putative DNA-binding transcriptional regulator YafY</fullName>
    </submittedName>
</protein>
<dbReference type="Pfam" id="PF25583">
    <property type="entry name" value="WCX"/>
    <property type="match status" value="1"/>
</dbReference>
<dbReference type="InterPro" id="IPR001034">
    <property type="entry name" value="DeoR_HTH"/>
</dbReference>
<dbReference type="InterPro" id="IPR013196">
    <property type="entry name" value="HTH_11"/>
</dbReference>
<comment type="caution">
    <text evidence="4">The sequence shown here is derived from an EMBL/GenBank/DDBJ whole genome shotgun (WGS) entry which is preliminary data.</text>
</comment>
<evidence type="ECO:0000259" key="3">
    <source>
        <dbReference type="PROSITE" id="PS51000"/>
    </source>
</evidence>
<dbReference type="InterPro" id="IPR051534">
    <property type="entry name" value="CBASS_pafABC_assoc_protein"/>
</dbReference>
<dbReference type="InterPro" id="IPR036390">
    <property type="entry name" value="WH_DNA-bd_sf"/>
</dbReference>
<dbReference type="InterPro" id="IPR057727">
    <property type="entry name" value="WCX_dom"/>
</dbReference>
<dbReference type="Pfam" id="PF13280">
    <property type="entry name" value="WYL"/>
    <property type="match status" value="1"/>
</dbReference>
<evidence type="ECO:0000256" key="2">
    <source>
        <dbReference type="ARBA" id="ARBA00023163"/>
    </source>
</evidence>
<dbReference type="Pfam" id="PF08279">
    <property type="entry name" value="HTH_11"/>
    <property type="match status" value="1"/>
</dbReference>
<sequence length="331" mass="36610">MLLLLQNRGRMTARELADTLEVSVRTVYRDIESLGSAGIPVCAERGPAGGYRLVAGYRTRLTGMTAGEVEALFLAGLPGPAADLGLGPALAAAELKLVAALPGEIAGRGERIRQRFHHDAGGWFRESEPTPHLPELARAVWEDRRIDVRYRRWRTPREVTRNLAPLGVVVKAGRWYLVALAGDQFRTYRVGAILDLLVLDERFERPADFDLTRCWQEWTERYEAGVYVDEARVRMTTAALERAAHILPPAMSRAARAAAGEPDEHGWLQTLVPIESIRHGHVELLKLGAEVEVLAPAELRERMAGTAYAMTRLYSAGGPRPSRPGPPLSCW</sequence>
<dbReference type="InterPro" id="IPR036388">
    <property type="entry name" value="WH-like_DNA-bd_sf"/>
</dbReference>
<keyword evidence="5" id="KW-1185">Reference proteome</keyword>
<dbReference type="PROSITE" id="PS51000">
    <property type="entry name" value="HTH_DEOR_2"/>
    <property type="match status" value="1"/>
</dbReference>
<dbReference type="SUPFAM" id="SSF46785">
    <property type="entry name" value="Winged helix' DNA-binding domain"/>
    <property type="match status" value="1"/>
</dbReference>
<keyword evidence="2" id="KW-0804">Transcription</keyword>
<keyword evidence="4" id="KW-0238">DNA-binding</keyword>
<dbReference type="InterPro" id="IPR026881">
    <property type="entry name" value="WYL_dom"/>
</dbReference>
<organism evidence="4 5">
    <name type="scientific">Micromonospora sagamiensis</name>
    <dbReference type="NCBI Taxonomy" id="47875"/>
    <lineage>
        <taxon>Bacteria</taxon>
        <taxon>Bacillati</taxon>
        <taxon>Actinomycetota</taxon>
        <taxon>Actinomycetes</taxon>
        <taxon>Micromonosporales</taxon>
        <taxon>Micromonosporaceae</taxon>
        <taxon>Micromonospora</taxon>
    </lineage>
</organism>
<gene>
    <name evidence="4" type="ORF">JD81_05668</name>
</gene>
<feature type="domain" description="HTH deoR-type" evidence="3">
    <location>
        <begin position="1"/>
        <end position="67"/>
    </location>
</feature>
<evidence type="ECO:0000256" key="1">
    <source>
        <dbReference type="ARBA" id="ARBA00023015"/>
    </source>
</evidence>
<dbReference type="Proteomes" id="UP000319728">
    <property type="component" value="Unassembled WGS sequence"/>
</dbReference>
<reference evidence="4 5" key="1">
    <citation type="submission" date="2019-07" db="EMBL/GenBank/DDBJ databases">
        <title>R&amp;d 2014.</title>
        <authorList>
            <person name="Klenk H.-P."/>
        </authorList>
    </citation>
    <scope>NUCLEOTIDE SEQUENCE [LARGE SCALE GENOMIC DNA]</scope>
    <source>
        <strain evidence="4 5">DSM 43912</strain>
    </source>
</reference>
<dbReference type="AlphaFoldDB" id="A0A562WPJ1"/>
<dbReference type="PANTHER" id="PTHR34580:SF1">
    <property type="entry name" value="PROTEIN PAFC"/>
    <property type="match status" value="1"/>
</dbReference>
<dbReference type="PROSITE" id="PS52050">
    <property type="entry name" value="WYL"/>
    <property type="match status" value="1"/>
</dbReference>
<dbReference type="GO" id="GO:0003677">
    <property type="term" value="F:DNA binding"/>
    <property type="evidence" value="ECO:0007669"/>
    <property type="project" value="UniProtKB-KW"/>
</dbReference>
<accession>A0A562WPJ1</accession>
<evidence type="ECO:0000313" key="4">
    <source>
        <dbReference type="EMBL" id="TWJ32096.1"/>
    </source>
</evidence>
<evidence type="ECO:0000313" key="5">
    <source>
        <dbReference type="Proteomes" id="UP000319728"/>
    </source>
</evidence>
<keyword evidence="1" id="KW-0805">Transcription regulation</keyword>
<dbReference type="PANTHER" id="PTHR34580">
    <property type="match status" value="1"/>
</dbReference>
<dbReference type="Gene3D" id="1.10.10.10">
    <property type="entry name" value="Winged helix-like DNA-binding domain superfamily/Winged helix DNA-binding domain"/>
    <property type="match status" value="1"/>
</dbReference>
<dbReference type="GO" id="GO:0003700">
    <property type="term" value="F:DNA-binding transcription factor activity"/>
    <property type="evidence" value="ECO:0007669"/>
    <property type="project" value="InterPro"/>
</dbReference>
<proteinExistence type="predicted"/>
<name>A0A562WPJ1_9ACTN</name>
<dbReference type="EMBL" id="VLLP01000001">
    <property type="protein sequence ID" value="TWJ32096.1"/>
    <property type="molecule type" value="Genomic_DNA"/>
</dbReference>